<gene>
    <name evidence="4" type="ORF">KHB02_14235</name>
</gene>
<feature type="transmembrane region" description="Helical" evidence="2">
    <location>
        <begin position="549"/>
        <end position="570"/>
    </location>
</feature>
<protein>
    <recommendedName>
        <fullName evidence="3">Bacterial Ig domain-containing protein</fullName>
    </recommendedName>
</protein>
<dbReference type="InterPro" id="IPR013783">
    <property type="entry name" value="Ig-like_fold"/>
</dbReference>
<comment type="caution">
    <text evidence="4">The sequence shown here is derived from an EMBL/GenBank/DDBJ whole genome shotgun (WGS) entry which is preliminary data.</text>
</comment>
<accession>A0A942SZK2</accession>
<feature type="transmembrane region" description="Helical" evidence="2">
    <location>
        <begin position="426"/>
        <end position="449"/>
    </location>
</feature>
<evidence type="ECO:0000256" key="2">
    <source>
        <dbReference type="SAM" id="Phobius"/>
    </source>
</evidence>
<keyword evidence="2" id="KW-0812">Transmembrane</keyword>
<feature type="transmembrane region" description="Helical" evidence="2">
    <location>
        <begin position="373"/>
        <end position="398"/>
    </location>
</feature>
<keyword evidence="2" id="KW-0472">Membrane</keyword>
<feature type="transmembrane region" description="Helical" evidence="2">
    <location>
        <begin position="623"/>
        <end position="642"/>
    </location>
</feature>
<feature type="compositionally biased region" description="Polar residues" evidence="1">
    <location>
        <begin position="289"/>
        <end position="298"/>
    </location>
</feature>
<name>A0A942SZK2_9BACI</name>
<evidence type="ECO:0000259" key="3">
    <source>
        <dbReference type="Pfam" id="PF17936"/>
    </source>
</evidence>
<dbReference type="Pfam" id="PF17936">
    <property type="entry name" value="Big_6"/>
    <property type="match status" value="1"/>
</dbReference>
<feature type="transmembrane region" description="Helical" evidence="2">
    <location>
        <begin position="455"/>
        <end position="476"/>
    </location>
</feature>
<dbReference type="AlphaFoldDB" id="A0A942SZK2"/>
<organism evidence="4">
    <name type="scientific">Neobacillus citreus</name>
    <dbReference type="NCBI Taxonomy" id="2833578"/>
    <lineage>
        <taxon>Bacteria</taxon>
        <taxon>Bacillati</taxon>
        <taxon>Bacillota</taxon>
        <taxon>Bacilli</taxon>
        <taxon>Bacillales</taxon>
        <taxon>Bacillaceae</taxon>
        <taxon>Neobacillus</taxon>
    </lineage>
</organism>
<sequence>MAPRISDPGDVTSATVRLHGTATPGHVLRVTGCGAVTTHRDGSWSCLATLRSGPRQVFTVTDATAPRLGTARTPTSDVIVPPVVTPSTSTNGTVAGTGYPGSTVALSLPGTSGQRTTVVGSDGRWVVRVVGATSAPTHRSAAAGDQRVTVTATQTASTAAGYRSDLRSAASAPVTVTFDRTPPGAPRITAPRSGAAVGASTTVSGTGEAGTTVTVYLDRAPVCTDRVGSDGSWSCAGAAAASTPGTHRLTASLHDAAGNFSRSSAAVRVTVPAQSPSTPPTDHPAPSSAAGSPTDSATTGGGPADRATDDGHGQDPTGAAGSADGPTAGGTGATGGPGTGTPDWSGPAGDWSAATAYDATVPPIQSLFSWRTVLVATSIAAGFLLLVAAPLALVAGVAHGRIRRPSAGVLGRNRPRSERRRGDDVLPTWASVTLGVLIASLCTLLGVGVQLEARYVRLAIGVVLGTALLAAVLLLATRWGAGRDHRLVGVRVSPWLVLAALVGCAVTRAADVSPALVVGLVLVPAGRADLDTGAVRLGADLARRTRSAVVRSVSLTAVAVLGWVVHGLVARGGFWGALVSETAITVCLGGLGALVVSLLPFPGSVASALLVRSADGPTERRRARSHYVGIAAVTVALAGAVASGTTGAHLPVVAIGVGVAACTLAAGSAFLWFRLRAASPAT</sequence>
<proteinExistence type="predicted"/>
<feature type="compositionally biased region" description="Gly residues" evidence="1">
    <location>
        <begin position="327"/>
        <end position="339"/>
    </location>
</feature>
<evidence type="ECO:0000313" key="4">
    <source>
        <dbReference type="EMBL" id="MBS4182553.1"/>
    </source>
</evidence>
<dbReference type="Gene3D" id="2.60.40.10">
    <property type="entry name" value="Immunoglobulins"/>
    <property type="match status" value="1"/>
</dbReference>
<reference evidence="4" key="1">
    <citation type="submission" date="2021-05" db="EMBL/GenBank/DDBJ databases">
        <title>Novel Bacillus species.</title>
        <authorList>
            <person name="Liu G."/>
        </authorList>
    </citation>
    <scope>NUCLEOTIDE SEQUENCE</scope>
    <source>
        <strain evidence="4">FJAT-50051</strain>
    </source>
</reference>
<feature type="region of interest" description="Disordered" evidence="1">
    <location>
        <begin position="180"/>
        <end position="203"/>
    </location>
</feature>
<feature type="transmembrane region" description="Helical" evidence="2">
    <location>
        <begin position="582"/>
        <end position="611"/>
    </location>
</feature>
<feature type="compositionally biased region" description="Low complexity" evidence="1">
    <location>
        <begin position="316"/>
        <end position="326"/>
    </location>
</feature>
<keyword evidence="2" id="KW-1133">Transmembrane helix</keyword>
<dbReference type="EMBL" id="JAGYPE010000002">
    <property type="protein sequence ID" value="MBS4182553.1"/>
    <property type="molecule type" value="Genomic_DNA"/>
</dbReference>
<feature type="transmembrane region" description="Helical" evidence="2">
    <location>
        <begin position="648"/>
        <end position="673"/>
    </location>
</feature>
<evidence type="ECO:0000256" key="1">
    <source>
        <dbReference type="SAM" id="MobiDB-lite"/>
    </source>
</evidence>
<dbReference type="InterPro" id="IPR041498">
    <property type="entry name" value="Big_6"/>
</dbReference>
<feature type="domain" description="Bacterial Ig" evidence="3">
    <location>
        <begin position="198"/>
        <end position="264"/>
    </location>
</feature>
<feature type="region of interest" description="Disordered" evidence="1">
    <location>
        <begin position="264"/>
        <end position="349"/>
    </location>
</feature>